<evidence type="ECO:0000313" key="2">
    <source>
        <dbReference type="EnsemblMetazoa" id="Aqu2.1.28972_001"/>
    </source>
</evidence>
<dbReference type="AlphaFoldDB" id="A0A1X7UNI5"/>
<evidence type="ECO:0000256" key="1">
    <source>
        <dbReference type="SAM" id="MobiDB-lite"/>
    </source>
</evidence>
<dbReference type="EnsemblMetazoa" id="Aqu2.1.28972_001">
    <property type="protein sequence ID" value="Aqu2.1.28972_001"/>
    <property type="gene ID" value="Aqu2.1.28972"/>
</dbReference>
<organism evidence="2">
    <name type="scientific">Amphimedon queenslandica</name>
    <name type="common">Sponge</name>
    <dbReference type="NCBI Taxonomy" id="400682"/>
    <lineage>
        <taxon>Eukaryota</taxon>
        <taxon>Metazoa</taxon>
        <taxon>Porifera</taxon>
        <taxon>Demospongiae</taxon>
        <taxon>Heteroscleromorpha</taxon>
        <taxon>Haplosclerida</taxon>
        <taxon>Niphatidae</taxon>
        <taxon>Amphimedon</taxon>
    </lineage>
</organism>
<feature type="compositionally biased region" description="Low complexity" evidence="1">
    <location>
        <begin position="20"/>
        <end position="33"/>
    </location>
</feature>
<dbReference type="InParanoid" id="A0A1X7UNI5"/>
<sequence>MKTREGWRKYNGSICQVNSSKAESSSSLSSLVESDTESLEQGSSSGIRFLFLEELLDCDGSSRPRYALKESSSSSLTG</sequence>
<feature type="region of interest" description="Disordered" evidence="1">
    <location>
        <begin position="20"/>
        <end position="43"/>
    </location>
</feature>
<proteinExistence type="predicted"/>
<reference evidence="2" key="1">
    <citation type="submission" date="2017-05" db="UniProtKB">
        <authorList>
            <consortium name="EnsemblMetazoa"/>
        </authorList>
    </citation>
    <scope>IDENTIFICATION</scope>
</reference>
<name>A0A1X7UNI5_AMPQE</name>
<accession>A0A1X7UNI5</accession>
<protein>
    <submittedName>
        <fullName evidence="2">Uncharacterized protein</fullName>
    </submittedName>
</protein>